<comment type="caution">
    <text evidence="1">The sequence shown here is derived from an EMBL/GenBank/DDBJ whole genome shotgun (WGS) entry which is preliminary data.</text>
</comment>
<reference evidence="1" key="1">
    <citation type="submission" date="2023-01" db="EMBL/GenBank/DDBJ databases">
        <title>Human gut microbiome strain richness.</title>
        <authorList>
            <person name="Chen-Liaw A."/>
        </authorList>
    </citation>
    <scope>NUCLEOTIDE SEQUENCE</scope>
    <source>
        <strain evidence="1">D54st1_D6_D54t1_190329</strain>
    </source>
</reference>
<dbReference type="AlphaFoldDB" id="A0AAW6AI68"/>
<proteinExistence type="predicted"/>
<sequence length="279" mass="30661">MHRMHYVSSSGERVDLDGDGIYVGTAAGVRSREWSYDLSWRGVYGISRDAREATVDAVLSSAAADRLRRLADRDISVREPGRLVVDGVWYQRAYIAKSETSQVYGRRGIAATLTVLLLDGSWRREVVQEFYAREDEDQTGLDFPHDFEFDYGGSVASRSVTVDGLVPADLKLTIFGPASSPRITVTQGDFINVYSADVEVPGGSRLIIDGSSFPKTIKLVGMYGETEDRFADGMRGEGAGSGSYCFEQLRPGTSSVAWDGSFGFTMTHYLEEGEPPWSS</sequence>
<name>A0AAW6AI68_9ACTN</name>
<dbReference type="EMBL" id="JAQLEC010000002">
    <property type="protein sequence ID" value="MDB1838221.1"/>
    <property type="molecule type" value="Genomic_DNA"/>
</dbReference>
<evidence type="ECO:0008006" key="3">
    <source>
        <dbReference type="Google" id="ProtNLM"/>
    </source>
</evidence>
<organism evidence="1 2">
    <name type="scientific">Collinsella aerofaciens</name>
    <dbReference type="NCBI Taxonomy" id="74426"/>
    <lineage>
        <taxon>Bacteria</taxon>
        <taxon>Bacillati</taxon>
        <taxon>Actinomycetota</taxon>
        <taxon>Coriobacteriia</taxon>
        <taxon>Coriobacteriales</taxon>
        <taxon>Coriobacteriaceae</taxon>
        <taxon>Collinsella</taxon>
    </lineage>
</organism>
<dbReference type="RefSeq" id="WP_195520578.1">
    <property type="nucleotide sequence ID" value="NZ_JADNPG010000003.1"/>
</dbReference>
<protein>
    <recommendedName>
        <fullName evidence="3">Phage tail protein</fullName>
    </recommendedName>
</protein>
<evidence type="ECO:0000313" key="2">
    <source>
        <dbReference type="Proteomes" id="UP001212741"/>
    </source>
</evidence>
<gene>
    <name evidence="1" type="ORF">PMW86_01230</name>
</gene>
<dbReference type="Proteomes" id="UP001212741">
    <property type="component" value="Unassembled WGS sequence"/>
</dbReference>
<evidence type="ECO:0000313" key="1">
    <source>
        <dbReference type="EMBL" id="MDB1838221.1"/>
    </source>
</evidence>
<accession>A0AAW6AI68</accession>